<comment type="caution">
    <text evidence="1">The sequence shown here is derived from an EMBL/GenBank/DDBJ whole genome shotgun (WGS) entry which is preliminary data.</text>
</comment>
<dbReference type="EMBL" id="LKAJ01000008">
    <property type="protein sequence ID" value="KRG20806.1"/>
    <property type="molecule type" value="Genomic_DNA"/>
</dbReference>
<sequence>MKPGIDIEESPDIILNGVRVPPEILGHIFEHVGEARFVGSHSLMTVCKAWNPAFNLAVTGEKFARKGRKATSVLKDCQQNLTNAIFILSDKKTRSHLRISEIFKVAFRHKEFAHAIWKSAQINGSNVTEIIKYLPLLCEHKEVAEEIYRYGEDYSDSLFMYYAAIHHLHLAKKLFKDDIVRQNLTTQELLALGSAHLEITKRILADPHLMLTLTNASSALRKLCVAHSKIATYVLANPVLNATLNGKSLAIIGAAHLDAARAIWESHSLKERLGNEHLMTISLAHAEIAHDLFADLSAAQQSSLITAHIEIARKQLATVRSIEGKDEKRALLRTVMHSHPEIDIEIWSNIYFQETLEVDDLVSLGLSHERIARSVWNNKQLLSQLTDEQQMALGERHLCIAEAIVKEKPALRKKSLALLGIAHEKIANQIWENEALIKELSMDELFELSIHEAIALGIWQSDSLRSTATDEQIREIANNNIMIAREIVADNALCKKLSGEQLCTLAIADIEIAYLVFERYLQGKVDLDIVLIAEKHQAIALKLMKTDELIDALESSQLQALGVAHADVAHLILSDEELRELLDEDELTEIIIAQPAVILSILQDILANQAFNDLPDDAFLNLVKRQCDIFSLPTTKHIVRQMIDDALPENRVHLKGKLYENKLSLNIVRAIFKLSEVNFPLNKPFVADSVIPQRSFFPCILM</sequence>
<protein>
    <submittedName>
        <fullName evidence="1">Uncharacterized protein</fullName>
    </submittedName>
</protein>
<dbReference type="AlphaFoldDB" id="A0A0Q9YJI1"/>
<dbReference type="STRING" id="295108.HT99x_02023"/>
<reference evidence="1" key="1">
    <citation type="submission" date="2015-09" db="EMBL/GenBank/DDBJ databases">
        <title>Draft Genome Sequences of Two Novel Amoeba-resistant Intranuclear Bacteria, Candidatus Berkiella cookevillensis and Candidatus Berkiella aquae.</title>
        <authorList>
            <person name="Mehari Y.T."/>
            <person name="Arivett B.A."/>
            <person name="Farone A.L."/>
            <person name="Gunderson J.H."/>
            <person name="Farone M.B."/>
        </authorList>
    </citation>
    <scope>NUCLEOTIDE SEQUENCE [LARGE SCALE GENOMIC DNA]</scope>
    <source>
        <strain evidence="1">HT99</strain>
    </source>
</reference>
<accession>A0A0Q9YJI1</accession>
<evidence type="ECO:0000313" key="2">
    <source>
        <dbReference type="EMBL" id="MCS5711282.1"/>
    </source>
</evidence>
<proteinExistence type="predicted"/>
<dbReference type="EMBL" id="LKAJ02000001">
    <property type="protein sequence ID" value="MCS5711282.1"/>
    <property type="molecule type" value="Genomic_DNA"/>
</dbReference>
<evidence type="ECO:0000313" key="3">
    <source>
        <dbReference type="Proteomes" id="UP000051497"/>
    </source>
</evidence>
<dbReference type="PATRIC" id="fig|1590043.3.peg.2061"/>
<organism evidence="1">
    <name type="scientific">Candidatus Berkiella aquae</name>
    <dbReference type="NCBI Taxonomy" id="295108"/>
    <lineage>
        <taxon>Bacteria</taxon>
        <taxon>Pseudomonadati</taxon>
        <taxon>Pseudomonadota</taxon>
        <taxon>Gammaproteobacteria</taxon>
        <taxon>Candidatus Berkiellales</taxon>
        <taxon>Candidatus Berkiellaceae</taxon>
        <taxon>Candidatus Berkiella</taxon>
    </lineage>
</organism>
<evidence type="ECO:0000313" key="1">
    <source>
        <dbReference type="EMBL" id="KRG20806.1"/>
    </source>
</evidence>
<gene>
    <name evidence="2" type="ORF">HT99x_007535</name>
    <name evidence="1" type="ORF">HT99x_02023</name>
</gene>
<dbReference type="Proteomes" id="UP000051497">
    <property type="component" value="Unassembled WGS sequence"/>
</dbReference>
<reference evidence="2" key="2">
    <citation type="journal article" date="2016" name="Genome Announc.">
        <title>Draft Genome Sequences of Two Novel Amoeba-Resistant Intranuclear Bacteria, 'Candidatus Berkiella cookevillensis' and 'Candidatus Berkiella aquae'.</title>
        <authorList>
            <person name="Mehari Y.T."/>
            <person name="Arivett B.A."/>
            <person name="Farone A.L."/>
            <person name="Gunderson J.H."/>
            <person name="Farone M.B."/>
        </authorList>
    </citation>
    <scope>NUCLEOTIDE SEQUENCE</scope>
    <source>
        <strain evidence="2">HT99</strain>
    </source>
</reference>
<dbReference type="RefSeq" id="WP_075066650.1">
    <property type="nucleotide sequence ID" value="NZ_LKAJ02000001.1"/>
</dbReference>
<keyword evidence="3" id="KW-1185">Reference proteome</keyword>
<reference evidence="2" key="3">
    <citation type="submission" date="2021-06" db="EMBL/GenBank/DDBJ databases">
        <title>Genomic Description and Analysis of Intracellular Bacteria, Candidatus Berkiella cookevillensis and Candidatus Berkiella aquae.</title>
        <authorList>
            <person name="Kidane D.T."/>
            <person name="Mehari Y.T."/>
            <person name="Rice F.C."/>
            <person name="Arivett B.A."/>
            <person name="Farone A.L."/>
            <person name="Berk S.G."/>
            <person name="Farone M.B."/>
        </authorList>
    </citation>
    <scope>NUCLEOTIDE SEQUENCE</scope>
    <source>
        <strain evidence="2">HT99</strain>
    </source>
</reference>
<name>A0A0Q9YJI1_9GAMM</name>